<evidence type="ECO:0000313" key="1">
    <source>
        <dbReference type="EMBL" id="MFD3223695.1"/>
    </source>
</evidence>
<dbReference type="Proteomes" id="UP001598201">
    <property type="component" value="Unassembled WGS sequence"/>
</dbReference>
<dbReference type="RefSeq" id="WP_379671756.1">
    <property type="nucleotide sequence ID" value="NZ_JBHUCJ010000016.1"/>
</dbReference>
<name>A0ABW6CEP3_RAHSY</name>
<reference evidence="1 2" key="1">
    <citation type="submission" date="2024-09" db="EMBL/GenBank/DDBJ databases">
        <title>Genomes of Rahnella.</title>
        <authorList>
            <person name="Mnguni F.C."/>
            <person name="Shin G.Y."/>
            <person name="Coutinho T."/>
        </authorList>
    </citation>
    <scope>NUCLEOTIDE SEQUENCE [LARGE SCALE GENOMIC DNA]</scope>
    <source>
        <strain evidence="1 2">20WA0057</strain>
    </source>
</reference>
<keyword evidence="2" id="KW-1185">Reference proteome</keyword>
<proteinExistence type="predicted"/>
<dbReference type="Pfam" id="PF14350">
    <property type="entry name" value="Beta_protein"/>
    <property type="match status" value="1"/>
</dbReference>
<organism evidence="1 2">
    <name type="scientific">Rahnella sp. (strain Y9602)</name>
    <dbReference type="NCBI Taxonomy" id="2703885"/>
    <lineage>
        <taxon>Bacteria</taxon>
        <taxon>Pseudomonadati</taxon>
        <taxon>Pseudomonadota</taxon>
        <taxon>Gammaproteobacteria</taxon>
        <taxon>Enterobacterales</taxon>
        <taxon>Yersiniaceae</taxon>
        <taxon>Rahnella</taxon>
    </lineage>
</organism>
<protein>
    <submittedName>
        <fullName evidence="1">Beta family protein</fullName>
    </submittedName>
</protein>
<gene>
    <name evidence="1" type="ORF">ACFPK4_09135</name>
</gene>
<evidence type="ECO:0000313" key="2">
    <source>
        <dbReference type="Proteomes" id="UP001598201"/>
    </source>
</evidence>
<comment type="caution">
    <text evidence="1">The sequence shown here is derived from an EMBL/GenBank/DDBJ whole genome shotgun (WGS) entry which is preliminary data.</text>
</comment>
<accession>A0ABW6CEP3</accession>
<dbReference type="InterPro" id="IPR025683">
    <property type="entry name" value="Protein_beta"/>
</dbReference>
<dbReference type="EMBL" id="JBHUCJ010000016">
    <property type="protein sequence ID" value="MFD3223695.1"/>
    <property type="molecule type" value="Genomic_DNA"/>
</dbReference>
<sequence length="374" mass="42178">MVEISYVPILKTKRAEFSAISQLSQYVKSKFIPLFEIEPVAIDPDLGTPDKSYNDHLNDFGRKLSTSCSAFPVIYIDGILIEDQFISSGDLYPITNAIGQARAAGLHIVPVSSPTRNVNYLNEIDKLVQDEICLRLTVTDLANPQLISRYVSRLNIPYQNIDVVIDLRDSITDDNLQSGQSQTLAAGLINNLQYLNSFRRVILAGGSFPVDLSQISIGVYSQPRLEWLLWQALHIGSVLIRQVIYSDYGVQHPDYTRLATRFPSVSASVRYTGNDYFWVFRGKKANQYGYEQYGAHSADIVVHSDYSGPQFSTGDQDIYDYAQVYAQYLHNQNQTPPPNPSSYYKFGSAEVWRRIGQNHHITKVVDQLANLYGL</sequence>